<dbReference type="EMBL" id="LR746269">
    <property type="protein sequence ID" value="CAA7397757.1"/>
    <property type="molecule type" value="Genomic_DNA"/>
</dbReference>
<evidence type="ECO:0000313" key="2">
    <source>
        <dbReference type="Proteomes" id="UP000663760"/>
    </source>
</evidence>
<accession>A0A7I8KJ07</accession>
<organism evidence="1 2">
    <name type="scientific">Spirodela intermedia</name>
    <name type="common">Intermediate duckweed</name>
    <dbReference type="NCBI Taxonomy" id="51605"/>
    <lineage>
        <taxon>Eukaryota</taxon>
        <taxon>Viridiplantae</taxon>
        <taxon>Streptophyta</taxon>
        <taxon>Embryophyta</taxon>
        <taxon>Tracheophyta</taxon>
        <taxon>Spermatophyta</taxon>
        <taxon>Magnoliopsida</taxon>
        <taxon>Liliopsida</taxon>
        <taxon>Araceae</taxon>
        <taxon>Lemnoideae</taxon>
        <taxon>Spirodela</taxon>
    </lineage>
</organism>
<sequence>MRQRCTGILSIWKDHHAMSMASKALLGQGRCGLTSLLASSTLGTHALLASSSTP</sequence>
<evidence type="ECO:0000313" key="1">
    <source>
        <dbReference type="EMBL" id="CAA7397757.1"/>
    </source>
</evidence>
<keyword evidence="2" id="KW-1185">Reference proteome</keyword>
<protein>
    <submittedName>
        <fullName evidence="1">Uncharacterized protein</fullName>
    </submittedName>
</protein>
<dbReference type="Proteomes" id="UP000663760">
    <property type="component" value="Chromosome 6"/>
</dbReference>
<proteinExistence type="predicted"/>
<name>A0A7I8KJ07_SPIIN</name>
<reference evidence="1" key="1">
    <citation type="submission" date="2020-02" db="EMBL/GenBank/DDBJ databases">
        <authorList>
            <person name="Scholz U."/>
            <person name="Mascher M."/>
            <person name="Fiebig A."/>
        </authorList>
    </citation>
    <scope>NUCLEOTIDE SEQUENCE</scope>
</reference>
<dbReference type="AlphaFoldDB" id="A0A7I8KJ07"/>
<gene>
    <name evidence="1" type="ORF">SI8410_06008422</name>
</gene>